<dbReference type="GO" id="GO:0006260">
    <property type="term" value="P:DNA replication"/>
    <property type="evidence" value="ECO:0007669"/>
    <property type="project" value="InterPro"/>
</dbReference>
<dbReference type="EMBL" id="QKZL01000004">
    <property type="protein sequence ID" value="PZX17502.1"/>
    <property type="molecule type" value="Genomic_DNA"/>
</dbReference>
<dbReference type="GO" id="GO:0032298">
    <property type="term" value="P:positive regulation of DNA-templated DNA replication initiation"/>
    <property type="evidence" value="ECO:0007669"/>
    <property type="project" value="TreeGrafter"/>
</dbReference>
<dbReference type="PANTHER" id="PTHR38767">
    <property type="entry name" value="DNA POLYMERASE III SUBUNIT CHI"/>
    <property type="match status" value="1"/>
</dbReference>
<dbReference type="Pfam" id="PF04364">
    <property type="entry name" value="DNA_pol3_chi"/>
    <property type="match status" value="1"/>
</dbReference>
<gene>
    <name evidence="1" type="ORF">LX81_01225</name>
</gene>
<dbReference type="InterPro" id="IPR036768">
    <property type="entry name" value="PolIII_chi_sf"/>
</dbReference>
<name>A0A2W7P236_9RHOB</name>
<dbReference type="InterPro" id="IPR007459">
    <property type="entry name" value="DNA_pol3_chi"/>
</dbReference>
<evidence type="ECO:0000313" key="1">
    <source>
        <dbReference type="EMBL" id="PZX17502.1"/>
    </source>
</evidence>
<organism evidence="1 2">
    <name type="scientific">Palleronia aestuarii</name>
    <dbReference type="NCBI Taxonomy" id="568105"/>
    <lineage>
        <taxon>Bacteria</taxon>
        <taxon>Pseudomonadati</taxon>
        <taxon>Pseudomonadota</taxon>
        <taxon>Alphaproteobacteria</taxon>
        <taxon>Rhodobacterales</taxon>
        <taxon>Roseobacteraceae</taxon>
        <taxon>Palleronia</taxon>
    </lineage>
</organism>
<dbReference type="PANTHER" id="PTHR38767:SF1">
    <property type="entry name" value="DNA POLYMERASE III SUBUNIT CHI"/>
    <property type="match status" value="1"/>
</dbReference>
<dbReference type="AlphaFoldDB" id="A0A2W7P236"/>
<dbReference type="Proteomes" id="UP000248916">
    <property type="component" value="Unassembled WGS sequence"/>
</dbReference>
<sequence>MGAAYFYHLTRRPLEAVLPTLLEKARGAGWRIVVRGANPRRMEQLDAALWTYDEASFLPHGLSGGDADEAQPILLTTAGDLPQDVACLMCVDGAEVAPDEVHRLDRVCVIFDGDDPAALEKARAQWRSLTRAQVPAQYWSEEAGRWEKKAEA</sequence>
<evidence type="ECO:0000313" key="2">
    <source>
        <dbReference type="Proteomes" id="UP000248916"/>
    </source>
</evidence>
<dbReference type="OrthoDB" id="9795973at2"/>
<comment type="caution">
    <text evidence="1">The sequence shown here is derived from an EMBL/GenBank/DDBJ whole genome shotgun (WGS) entry which is preliminary data.</text>
</comment>
<keyword evidence="2" id="KW-1185">Reference proteome</keyword>
<dbReference type="NCBIfam" id="NF004347">
    <property type="entry name" value="PRK05728.1-4"/>
    <property type="match status" value="1"/>
</dbReference>
<dbReference type="RefSeq" id="WP_111536413.1">
    <property type="nucleotide sequence ID" value="NZ_QKZL01000004.1"/>
</dbReference>
<protein>
    <submittedName>
        <fullName evidence="1">DNA polymerase III chi subunit</fullName>
    </submittedName>
</protein>
<dbReference type="GO" id="GO:0003887">
    <property type="term" value="F:DNA-directed DNA polymerase activity"/>
    <property type="evidence" value="ECO:0007669"/>
    <property type="project" value="InterPro"/>
</dbReference>
<proteinExistence type="predicted"/>
<accession>A0A2W7P236</accession>
<dbReference type="GO" id="GO:0003677">
    <property type="term" value="F:DNA binding"/>
    <property type="evidence" value="ECO:0007669"/>
    <property type="project" value="InterPro"/>
</dbReference>
<dbReference type="SUPFAM" id="SSF102400">
    <property type="entry name" value="DNA polymerase III chi subunit"/>
    <property type="match status" value="1"/>
</dbReference>
<dbReference type="Gene3D" id="3.40.50.10110">
    <property type="entry name" value="DNA polymerase III subunit chi"/>
    <property type="match status" value="1"/>
</dbReference>
<reference evidence="1 2" key="1">
    <citation type="submission" date="2018-06" db="EMBL/GenBank/DDBJ databases">
        <title>Genomic Encyclopedia of Archaeal and Bacterial Type Strains, Phase II (KMG-II): from individual species to whole genera.</title>
        <authorList>
            <person name="Goeker M."/>
        </authorList>
    </citation>
    <scope>NUCLEOTIDE SEQUENCE [LARGE SCALE GENOMIC DNA]</scope>
    <source>
        <strain evidence="1 2">DSM 22009</strain>
    </source>
</reference>